<dbReference type="InterPro" id="IPR004988">
    <property type="entry name" value="DUF273"/>
</dbReference>
<dbReference type="PANTHER" id="PTHR31562:SF2">
    <property type="entry name" value="NUCLEOTIDE-DIPHOSPHO-SUGAR TRANSFERASE"/>
    <property type="match status" value="1"/>
</dbReference>
<evidence type="ECO:0000313" key="2">
    <source>
        <dbReference type="WBParaSite" id="TCONS_00008296.p1"/>
    </source>
</evidence>
<dbReference type="WBParaSite" id="TCONS_00008296.p1">
    <property type="protein sequence ID" value="TCONS_00008296.p1"/>
    <property type="gene ID" value="XLOC_006250"/>
</dbReference>
<sequence>MSSYILATTIIYNVNNAVYLNSSLIIPQLRTNNLYNIKIVTIVNSLNTNKYEVAIRTTKCYAAHFKYEYYLIVIKDGDTLSGKCCQEDFMYKRHCFLSYYMKENFKDGDFVLVLDADIGIINPSYLLETFIPKAGEEIIFYERIFNHEIMAGSFFLKNSKYTRNFLLNWSYYDFKHPNSFDGSDNVGLHYFLLDYIPIEFKMRKGKCYKLWEKAKNWKDCSVFVACIRYIINKIMEE</sequence>
<dbReference type="Proteomes" id="UP000035681">
    <property type="component" value="Unplaced"/>
</dbReference>
<dbReference type="InterPro" id="IPR029044">
    <property type="entry name" value="Nucleotide-diphossugar_trans"/>
</dbReference>
<accession>A0AAF5D867</accession>
<reference evidence="2" key="1">
    <citation type="submission" date="2024-02" db="UniProtKB">
        <authorList>
            <consortium name="WormBaseParasite"/>
        </authorList>
    </citation>
    <scope>IDENTIFICATION</scope>
</reference>
<proteinExistence type="predicted"/>
<dbReference type="AlphaFoldDB" id="A0AAF5D867"/>
<evidence type="ECO:0000313" key="1">
    <source>
        <dbReference type="Proteomes" id="UP000035681"/>
    </source>
</evidence>
<organism evidence="1 2">
    <name type="scientific">Strongyloides stercoralis</name>
    <name type="common">Threadworm</name>
    <dbReference type="NCBI Taxonomy" id="6248"/>
    <lineage>
        <taxon>Eukaryota</taxon>
        <taxon>Metazoa</taxon>
        <taxon>Ecdysozoa</taxon>
        <taxon>Nematoda</taxon>
        <taxon>Chromadorea</taxon>
        <taxon>Rhabditida</taxon>
        <taxon>Tylenchina</taxon>
        <taxon>Panagrolaimomorpha</taxon>
        <taxon>Strongyloidoidea</taxon>
        <taxon>Strongyloididae</taxon>
        <taxon>Strongyloides</taxon>
    </lineage>
</organism>
<dbReference type="PANTHER" id="PTHR31562">
    <property type="entry name" value="PROTEIN CBG18972"/>
    <property type="match status" value="1"/>
</dbReference>
<dbReference type="Pfam" id="PF03314">
    <property type="entry name" value="DUF273"/>
    <property type="match status" value="1"/>
</dbReference>
<protein>
    <submittedName>
        <fullName evidence="2">Nucleotide-diphospho-sugar transferase domain-containing protein</fullName>
    </submittedName>
</protein>
<name>A0AAF5D867_STRER</name>
<keyword evidence="1" id="KW-1185">Reference proteome</keyword>
<dbReference type="Gene3D" id="3.90.550.10">
    <property type="entry name" value="Spore Coat Polysaccharide Biosynthesis Protein SpsA, Chain A"/>
    <property type="match status" value="1"/>
</dbReference>